<organism evidence="2 3">
    <name type="scientific">Tuber aestivum</name>
    <name type="common">summer truffle</name>
    <dbReference type="NCBI Taxonomy" id="59557"/>
    <lineage>
        <taxon>Eukaryota</taxon>
        <taxon>Fungi</taxon>
        <taxon>Dikarya</taxon>
        <taxon>Ascomycota</taxon>
        <taxon>Pezizomycotina</taxon>
        <taxon>Pezizomycetes</taxon>
        <taxon>Pezizales</taxon>
        <taxon>Tuberaceae</taxon>
        <taxon>Tuber</taxon>
    </lineage>
</organism>
<dbReference type="AlphaFoldDB" id="A0A292Q5H5"/>
<accession>A0A292Q5H5</accession>
<name>A0A292Q5H5_9PEZI</name>
<evidence type="ECO:0000256" key="1">
    <source>
        <dbReference type="SAM" id="MobiDB-lite"/>
    </source>
</evidence>
<keyword evidence="3" id="KW-1185">Reference proteome</keyword>
<dbReference type="Proteomes" id="UP001412239">
    <property type="component" value="Unassembled WGS sequence"/>
</dbReference>
<gene>
    <name evidence="2" type="ORF">GSTUAT00001888001</name>
</gene>
<dbReference type="SUPFAM" id="SSF48576">
    <property type="entry name" value="Terpenoid synthases"/>
    <property type="match status" value="1"/>
</dbReference>
<dbReference type="EMBL" id="LN890962">
    <property type="protein sequence ID" value="CUS14158.1"/>
    <property type="molecule type" value="Genomic_DNA"/>
</dbReference>
<reference evidence="2" key="1">
    <citation type="submission" date="2015-10" db="EMBL/GenBank/DDBJ databases">
        <authorList>
            <person name="Regsiter A."/>
            <person name="william w."/>
        </authorList>
    </citation>
    <scope>NUCLEOTIDE SEQUENCE</scope>
    <source>
        <strain evidence="2">Montdore</strain>
    </source>
</reference>
<feature type="region of interest" description="Disordered" evidence="1">
    <location>
        <begin position="1"/>
        <end position="48"/>
    </location>
</feature>
<dbReference type="InterPro" id="IPR008949">
    <property type="entry name" value="Isoprenoid_synthase_dom_sf"/>
</dbReference>
<protein>
    <submittedName>
        <fullName evidence="2">Uncharacterized protein</fullName>
    </submittedName>
</protein>
<dbReference type="Gene3D" id="1.10.600.10">
    <property type="entry name" value="Farnesyl Diphosphate Synthase"/>
    <property type="match status" value="1"/>
</dbReference>
<proteinExistence type="predicted"/>
<dbReference type="Pfam" id="PF19086">
    <property type="entry name" value="Terpene_syn_C_2"/>
    <property type="match status" value="1"/>
</dbReference>
<feature type="region of interest" description="Disordered" evidence="1">
    <location>
        <begin position="638"/>
        <end position="663"/>
    </location>
</feature>
<feature type="region of interest" description="Disordered" evidence="1">
    <location>
        <begin position="381"/>
        <end position="401"/>
    </location>
</feature>
<evidence type="ECO:0000313" key="3">
    <source>
        <dbReference type="Proteomes" id="UP001412239"/>
    </source>
</evidence>
<feature type="compositionally biased region" description="Low complexity" evidence="1">
    <location>
        <begin position="8"/>
        <end position="23"/>
    </location>
</feature>
<evidence type="ECO:0000313" key="2">
    <source>
        <dbReference type="EMBL" id="CUS14158.1"/>
    </source>
</evidence>
<sequence>MEGHWRKYPSSSSTSSSYTYPPSDHVGDGHRGTNSRRSSRRGREDDGIKGVEISLQFGLKHSNAPGISRPRAPGLRIMIPGVEDGGRDGSGGGGSSIISSDFPSCSSFSLSSISLDRSSERTLTATEYLTHNTKPKKVESCVPMHALSTAMLRQKKSFSDYISGVKSGLKAFLGVKNSTRDEESLQKICYSLVNLPEEEISSRRAARSENLGCTVFKRQSLTLLVKALRNRQFELMLPSIPETMTSGGLESVLAGDAEEQGHGGSFERFVSMLPESCRDISEKASPLGLVPKLLPYGEISANARYIGSCFWMWLCIIDDLTETLTGEAWGKAESDLLRIFSECPQGSPSSPSSTATSTTIKPPASDIVQVSTALRTVIDETALQESPTNSSSSSSSSHHTKDDHFWRPMFLEAVREVIMGFRAERPLLANNGASSKIDLAEWMRVRIITISVRPFMIIARASLGLDPTLSPLGNPLAENYQDLLRTSKESNRNNLAKVECLLQLIMGLQNDIIGWEKDHKTKTPLNTIQILIKGGKRPTKALAQVIAIHNELVEHLANYGDWVWNETFRLPPLTPLPDGQFLNCRVHSDANGGGGLVNSIFTVPLPPASSGSSTGGSGGGGGGLRVFGNHFCTTSNHSGSAASSLKTGDGRGDNRDSLLSTRRPGTACSTVAATGSDENLRKYLELAVGFSAGMASWMVDSRRYVV</sequence>